<dbReference type="PANTHER" id="PTHR40626">
    <property type="entry name" value="MIP31509P"/>
    <property type="match status" value="1"/>
</dbReference>
<proteinExistence type="predicted"/>
<keyword evidence="6" id="KW-0539">Nucleus</keyword>
<gene>
    <name evidence="8" type="ORF">N7493_000872</name>
</gene>
<comment type="caution">
    <text evidence="8">The sequence shown here is derived from an EMBL/GenBank/DDBJ whole genome shotgun (WGS) entry which is preliminary data.</text>
</comment>
<reference evidence="8" key="1">
    <citation type="journal article" date="2023" name="IMA Fungus">
        <title>Comparative genomic study of the Penicillium genus elucidates a diverse pangenome and 15 lateral gene transfer events.</title>
        <authorList>
            <person name="Petersen C."/>
            <person name="Sorensen T."/>
            <person name="Nielsen M.R."/>
            <person name="Sondergaard T.E."/>
            <person name="Sorensen J.L."/>
            <person name="Fitzpatrick D.A."/>
            <person name="Frisvad J.C."/>
            <person name="Nielsen K.L."/>
        </authorList>
    </citation>
    <scope>NUCLEOTIDE SEQUENCE</scope>
    <source>
        <strain evidence="8">IBT 17514</strain>
    </source>
</reference>
<keyword evidence="2" id="KW-0479">Metal-binding</keyword>
<dbReference type="Proteomes" id="UP001215712">
    <property type="component" value="Unassembled WGS sequence"/>
</dbReference>
<keyword evidence="9" id="KW-1185">Reference proteome</keyword>
<dbReference type="InterPro" id="IPR051059">
    <property type="entry name" value="VerF-like"/>
</dbReference>
<comment type="subcellular location">
    <subcellularLocation>
        <location evidence="1">Nucleus</location>
    </subcellularLocation>
</comment>
<accession>A0AAD6HX86</accession>
<reference evidence="8" key="2">
    <citation type="submission" date="2023-01" db="EMBL/GenBank/DDBJ databases">
        <authorList>
            <person name="Petersen C."/>
        </authorList>
    </citation>
    <scope>NUCLEOTIDE SEQUENCE</scope>
    <source>
        <strain evidence="8">IBT 17514</strain>
    </source>
</reference>
<keyword evidence="4" id="KW-0863">Zinc-finger</keyword>
<evidence type="ECO:0000256" key="3">
    <source>
        <dbReference type="ARBA" id="ARBA00022737"/>
    </source>
</evidence>
<evidence type="ECO:0000313" key="9">
    <source>
        <dbReference type="Proteomes" id="UP001215712"/>
    </source>
</evidence>
<evidence type="ECO:0000256" key="6">
    <source>
        <dbReference type="ARBA" id="ARBA00023242"/>
    </source>
</evidence>
<name>A0AAD6HX86_9EURO</name>
<evidence type="ECO:0000256" key="1">
    <source>
        <dbReference type="ARBA" id="ARBA00004123"/>
    </source>
</evidence>
<dbReference type="Pfam" id="PF04082">
    <property type="entry name" value="Fungal_trans"/>
    <property type="match status" value="1"/>
</dbReference>
<evidence type="ECO:0000256" key="2">
    <source>
        <dbReference type="ARBA" id="ARBA00022723"/>
    </source>
</evidence>
<evidence type="ECO:0000256" key="5">
    <source>
        <dbReference type="ARBA" id="ARBA00022833"/>
    </source>
</evidence>
<feature type="domain" description="Xylanolytic transcriptional activator regulatory" evidence="7">
    <location>
        <begin position="138"/>
        <end position="444"/>
    </location>
</feature>
<protein>
    <recommendedName>
        <fullName evidence="7">Xylanolytic transcriptional activator regulatory domain-containing protein</fullName>
    </recommendedName>
</protein>
<dbReference type="AlphaFoldDB" id="A0AAD6HX86"/>
<dbReference type="GO" id="GO:0000981">
    <property type="term" value="F:DNA-binding transcription factor activity, RNA polymerase II-specific"/>
    <property type="evidence" value="ECO:0007669"/>
    <property type="project" value="InterPro"/>
</dbReference>
<dbReference type="EMBL" id="JAQJAN010000001">
    <property type="protein sequence ID" value="KAJ5741000.1"/>
    <property type="molecule type" value="Genomic_DNA"/>
</dbReference>
<dbReference type="GO" id="GO:0000978">
    <property type="term" value="F:RNA polymerase II cis-regulatory region sequence-specific DNA binding"/>
    <property type="evidence" value="ECO:0007669"/>
    <property type="project" value="InterPro"/>
</dbReference>
<dbReference type="GO" id="GO:0008270">
    <property type="term" value="F:zinc ion binding"/>
    <property type="evidence" value="ECO:0007669"/>
    <property type="project" value="UniProtKB-KW"/>
</dbReference>
<dbReference type="GO" id="GO:0006351">
    <property type="term" value="P:DNA-templated transcription"/>
    <property type="evidence" value="ECO:0007669"/>
    <property type="project" value="InterPro"/>
</dbReference>
<dbReference type="PANTHER" id="PTHR40626:SF10">
    <property type="entry name" value="C2H2-TYPE DOMAIN-CONTAINING PROTEIN"/>
    <property type="match status" value="1"/>
</dbReference>
<evidence type="ECO:0000256" key="4">
    <source>
        <dbReference type="ARBA" id="ARBA00022771"/>
    </source>
</evidence>
<evidence type="ECO:0000259" key="7">
    <source>
        <dbReference type="Pfam" id="PF04082"/>
    </source>
</evidence>
<organism evidence="8 9">
    <name type="scientific">Penicillium malachiteum</name>
    <dbReference type="NCBI Taxonomy" id="1324776"/>
    <lineage>
        <taxon>Eukaryota</taxon>
        <taxon>Fungi</taxon>
        <taxon>Dikarya</taxon>
        <taxon>Ascomycota</taxon>
        <taxon>Pezizomycotina</taxon>
        <taxon>Eurotiomycetes</taxon>
        <taxon>Eurotiomycetidae</taxon>
        <taxon>Eurotiales</taxon>
        <taxon>Aspergillaceae</taxon>
        <taxon>Penicillium</taxon>
    </lineage>
</organism>
<dbReference type="InterPro" id="IPR007219">
    <property type="entry name" value="XnlR_reg_dom"/>
</dbReference>
<dbReference type="GO" id="GO:0000785">
    <property type="term" value="C:chromatin"/>
    <property type="evidence" value="ECO:0007669"/>
    <property type="project" value="TreeGrafter"/>
</dbReference>
<dbReference type="GO" id="GO:0005634">
    <property type="term" value="C:nucleus"/>
    <property type="evidence" value="ECO:0007669"/>
    <property type="project" value="UniProtKB-SubCell"/>
</dbReference>
<sequence length="664" mass="75368">MDFRASDELFNDSLSHLQEITNFMDSAGLLTTYLNFDSDEINNLSEEHNSEYHNISDSERDDHHPGTPFRSWLPSAPLGDSSLATVKDFHSPHNTLSVTPFFNISRARHSHVLSLLSKCREKIPDFILPSRHALTRYLTSFWETFHPQMPFIHLPTTSFEELSLEEILGYSSMGAQYRFERRAAESLFFAGRALVLDKIRDIGTEPTSCSLHLKRPGNSRLSLDECSIGGPILSSGPIREYGPGCPEVELFRQTTLVGILRSSLTLMAYSAWESSGFVQESMRLRNVVIECLEKLGMQETNIILTSDTWKEWARTECCRRAQLVAYCFVHTLGLAYNHPPAVMARNILLRLPCGSAEWGSATEEEWKFQHATSLPQMSYKEALSLLLSNRCGSSESPVLTPLGSYMVLHGLIQQIYLLRELSELKVRGSSVNGYEEIENALRNWTSIWQATPESTLDPRNENGLISFTSSALLGMAYIRLHLDTGPYRRLETRSPDLIACSLCNLPTLARSPSLIPALLYAVHALSIPVRLGIDFVARSQASFWSMRHALASFESAVFLAKWLDSIFIHQTQSSDPLSDNELRMLHWVRRIVHEYRTSADVEEYRNYYVSSISTSVDQLDSSKLGIETLLIWSRFFRQNVQWPFINIMGLSLETFARKLQTNQN</sequence>
<keyword evidence="3" id="KW-0677">Repeat</keyword>
<evidence type="ECO:0000313" key="8">
    <source>
        <dbReference type="EMBL" id="KAJ5741000.1"/>
    </source>
</evidence>
<keyword evidence="5" id="KW-0862">Zinc</keyword>